<dbReference type="GO" id="GO:0003676">
    <property type="term" value="F:nucleic acid binding"/>
    <property type="evidence" value="ECO:0007669"/>
    <property type="project" value="InterPro"/>
</dbReference>
<dbReference type="GO" id="GO:0005634">
    <property type="term" value="C:nucleus"/>
    <property type="evidence" value="ECO:0007669"/>
    <property type="project" value="TreeGrafter"/>
</dbReference>
<dbReference type="Proteomes" id="UP000694843">
    <property type="component" value="Unplaced"/>
</dbReference>
<name>A0A8B7N8Y5_HYAAZ</name>
<accession>A0A8B7N8Y5</accession>
<dbReference type="RefSeq" id="XP_018010105.1">
    <property type="nucleotide sequence ID" value="XM_018154616.2"/>
</dbReference>
<dbReference type="GeneID" id="108667573"/>
<dbReference type="Gene3D" id="3.30.420.10">
    <property type="entry name" value="Ribonuclease H-like superfamily/Ribonuclease H"/>
    <property type="match status" value="1"/>
</dbReference>
<sequence length="666" mass="74622">MDHQKDLLLAILGNSVKCSSGSRQQENATEKNLPQAEETLLNPGAPLAVSKCKFSLIKNGIHANATNMGKEQKPLLLADVVPLLAHVVLGQDIDIDDKQWFKLKLRGSVTSTLLLIADGIGSHHLCHLDCYPDASEDSLPPCKKQKRSSRCKCVANCGVKCVQPLEDRITSALPKLHALMSSAVVTLHPAIYGRSLLQDLFTLRCPESYVTQLRHGSSSQVPVSITQAFPSSTLYNNLSGVQPSTKPETQPIDEKSYDLLEEAYLADENVKLNYYKSLDDKFGSKRLPADRCWDRGTKADLLPPDKFDRRLLLLHLERMISRQYPVPQSLFNEYYHLCMPPPPHRDFSNFIATKPMYAPVTATSPIFSIDCEYRHKKPTLIAVVNESAELVYRTPILSRGEGSDDCGQSLEQVQSVLRERLPPDAIITGHSLHNDLEVLKLYHPYVIDTCFLFDLGPDSLLTHSLRHLTRLFLKKEVQMCKHSYHDPTEDAIASLELLQLKLQKGFTYGEKIKGGYVPPAAALETSQDKMFFQNFFEMYQNCELPKARLVTTECLRSAWDNQMQQFESSLDCDVVTSETQAFRHLPVASNECSSPLTIMHFQCTSILQPKSTRRKAWKKFDSRLTAALEQQPANTLFLVLLPGDTASLSPSPESPCRGLLLLGITK</sequence>
<evidence type="ECO:0000259" key="3">
    <source>
        <dbReference type="SMART" id="SM00479"/>
    </source>
</evidence>
<dbReference type="GO" id="GO:0004527">
    <property type="term" value="F:exonuclease activity"/>
    <property type="evidence" value="ECO:0007669"/>
    <property type="project" value="InterPro"/>
</dbReference>
<organism evidence="4 5">
    <name type="scientific">Hyalella azteca</name>
    <name type="common">Amphipod</name>
    <dbReference type="NCBI Taxonomy" id="294128"/>
    <lineage>
        <taxon>Eukaryota</taxon>
        <taxon>Metazoa</taxon>
        <taxon>Ecdysozoa</taxon>
        <taxon>Arthropoda</taxon>
        <taxon>Crustacea</taxon>
        <taxon>Multicrustacea</taxon>
        <taxon>Malacostraca</taxon>
        <taxon>Eumalacostraca</taxon>
        <taxon>Peracarida</taxon>
        <taxon>Amphipoda</taxon>
        <taxon>Senticaudata</taxon>
        <taxon>Talitrida</taxon>
        <taxon>Talitroidea</taxon>
        <taxon>Hyalellidae</taxon>
        <taxon>Hyalella</taxon>
    </lineage>
</organism>
<keyword evidence="2" id="KW-0378">Hydrolase</keyword>
<dbReference type="PANTHER" id="PTHR12801:SF82">
    <property type="entry name" value="RNA EXONUCLEASE 5"/>
    <property type="match status" value="1"/>
</dbReference>
<dbReference type="SUPFAM" id="SSF53098">
    <property type="entry name" value="Ribonuclease H-like"/>
    <property type="match status" value="1"/>
</dbReference>
<protein>
    <submittedName>
        <fullName evidence="5">Uncharacterized protein LOC108667573</fullName>
    </submittedName>
</protein>
<reference evidence="5" key="1">
    <citation type="submission" date="2025-08" db="UniProtKB">
        <authorList>
            <consortium name="RefSeq"/>
        </authorList>
    </citation>
    <scope>IDENTIFICATION</scope>
    <source>
        <tissue evidence="5">Whole organism</tissue>
    </source>
</reference>
<dbReference type="SMART" id="SM00479">
    <property type="entry name" value="EXOIII"/>
    <property type="match status" value="1"/>
</dbReference>
<gene>
    <name evidence="5" type="primary">LOC108667573</name>
</gene>
<dbReference type="InterPro" id="IPR013520">
    <property type="entry name" value="Ribonucl_H"/>
</dbReference>
<dbReference type="InterPro" id="IPR036397">
    <property type="entry name" value="RNaseH_sf"/>
</dbReference>
<evidence type="ECO:0000256" key="2">
    <source>
        <dbReference type="ARBA" id="ARBA00022801"/>
    </source>
</evidence>
<feature type="domain" description="Exonuclease" evidence="3">
    <location>
        <begin position="365"/>
        <end position="507"/>
    </location>
</feature>
<evidence type="ECO:0000256" key="1">
    <source>
        <dbReference type="ARBA" id="ARBA00022722"/>
    </source>
</evidence>
<dbReference type="KEGG" id="hazt:108667573"/>
<keyword evidence="4" id="KW-1185">Reference proteome</keyword>
<evidence type="ECO:0000313" key="5">
    <source>
        <dbReference type="RefSeq" id="XP_018010105.1"/>
    </source>
</evidence>
<keyword evidence="1" id="KW-0540">Nuclease</keyword>
<dbReference type="AlphaFoldDB" id="A0A8B7N8Y5"/>
<dbReference type="OrthoDB" id="3996471at2759"/>
<evidence type="ECO:0000313" key="4">
    <source>
        <dbReference type="Proteomes" id="UP000694843"/>
    </source>
</evidence>
<dbReference type="InterPro" id="IPR047021">
    <property type="entry name" value="REXO1/3/4-like"/>
</dbReference>
<dbReference type="PANTHER" id="PTHR12801">
    <property type="entry name" value="RNA EXONUCLEASE REXO1 / RECO3 FAMILY MEMBER-RELATED"/>
    <property type="match status" value="1"/>
</dbReference>
<proteinExistence type="predicted"/>
<dbReference type="InterPro" id="IPR012337">
    <property type="entry name" value="RNaseH-like_sf"/>
</dbReference>